<comment type="caution">
    <text evidence="1">The sequence shown here is derived from an EMBL/GenBank/DDBJ whole genome shotgun (WGS) entry which is preliminary data.</text>
</comment>
<accession>A0AC60Q4N1</accession>
<proteinExistence type="predicted"/>
<dbReference type="Proteomes" id="UP000805193">
    <property type="component" value="Unassembled WGS sequence"/>
</dbReference>
<protein>
    <submittedName>
        <fullName evidence="1">Uncharacterized protein</fullName>
    </submittedName>
</protein>
<gene>
    <name evidence="1" type="ORF">HPB47_024475</name>
</gene>
<evidence type="ECO:0000313" key="1">
    <source>
        <dbReference type="EMBL" id="KAG0428552.1"/>
    </source>
</evidence>
<reference evidence="1 2" key="1">
    <citation type="journal article" date="2020" name="Cell">
        <title>Large-Scale Comparative Analyses of Tick Genomes Elucidate Their Genetic Diversity and Vector Capacities.</title>
        <authorList>
            <consortium name="Tick Genome and Microbiome Consortium (TIGMIC)"/>
            <person name="Jia N."/>
            <person name="Wang J."/>
            <person name="Shi W."/>
            <person name="Du L."/>
            <person name="Sun Y."/>
            <person name="Zhan W."/>
            <person name="Jiang J.F."/>
            <person name="Wang Q."/>
            <person name="Zhang B."/>
            <person name="Ji P."/>
            <person name="Bell-Sakyi L."/>
            <person name="Cui X.M."/>
            <person name="Yuan T.T."/>
            <person name="Jiang B.G."/>
            <person name="Yang W.F."/>
            <person name="Lam T.T."/>
            <person name="Chang Q.C."/>
            <person name="Ding S.J."/>
            <person name="Wang X.J."/>
            <person name="Zhu J.G."/>
            <person name="Ruan X.D."/>
            <person name="Zhao L."/>
            <person name="Wei J.T."/>
            <person name="Ye R.Z."/>
            <person name="Que T.C."/>
            <person name="Du C.H."/>
            <person name="Zhou Y.H."/>
            <person name="Cheng J.X."/>
            <person name="Dai P.F."/>
            <person name="Guo W.B."/>
            <person name="Han X.H."/>
            <person name="Huang E.J."/>
            <person name="Li L.F."/>
            <person name="Wei W."/>
            <person name="Gao Y.C."/>
            <person name="Liu J.Z."/>
            <person name="Shao H.Z."/>
            <person name="Wang X."/>
            <person name="Wang C.C."/>
            <person name="Yang T.C."/>
            <person name="Huo Q.B."/>
            <person name="Li W."/>
            <person name="Chen H.Y."/>
            <person name="Chen S.E."/>
            <person name="Zhou L.G."/>
            <person name="Ni X.B."/>
            <person name="Tian J.H."/>
            <person name="Sheng Y."/>
            <person name="Liu T."/>
            <person name="Pan Y.S."/>
            <person name="Xia L.Y."/>
            <person name="Li J."/>
            <person name="Zhao F."/>
            <person name="Cao W.C."/>
        </authorList>
    </citation>
    <scope>NUCLEOTIDE SEQUENCE [LARGE SCALE GENOMIC DNA]</scope>
    <source>
        <strain evidence="1">Iper-2018</strain>
    </source>
</reference>
<organism evidence="1 2">
    <name type="scientific">Ixodes persulcatus</name>
    <name type="common">Taiga tick</name>
    <dbReference type="NCBI Taxonomy" id="34615"/>
    <lineage>
        <taxon>Eukaryota</taxon>
        <taxon>Metazoa</taxon>
        <taxon>Ecdysozoa</taxon>
        <taxon>Arthropoda</taxon>
        <taxon>Chelicerata</taxon>
        <taxon>Arachnida</taxon>
        <taxon>Acari</taxon>
        <taxon>Parasitiformes</taxon>
        <taxon>Ixodida</taxon>
        <taxon>Ixodoidea</taxon>
        <taxon>Ixodidae</taxon>
        <taxon>Ixodinae</taxon>
        <taxon>Ixodes</taxon>
    </lineage>
</organism>
<name>A0AC60Q4N1_IXOPE</name>
<evidence type="ECO:0000313" key="2">
    <source>
        <dbReference type="Proteomes" id="UP000805193"/>
    </source>
</evidence>
<sequence>MLPRMIALVTDLSEVNEVISANQMGTRRGCQGAKQQVLLNKALNQKHNNELFTSWIYIQKAYDSVKHDYLVAVLTKLGMPENIIKFVKRTLAFQRTSLVCRQSDIGQVRINKGLLQGDSLSPLLFVLALEPLSRRLNQNCEQLQMGNIERNHLIVIDDIKLLADTEETLIRLCGLTKKKTLCQIGLKVNQQKSASNVGNSGVFGGMVDDHRGYKYLGILEDSRNVVKDENKAIVTNKATERTRMLCKTKLNAANLFRGINEFALSTLNYYVGLLPFKPKEYETIDKEVRKILSEYKVTRNAANMDRLYLKRDQLGRGLACGEEKAELMLFKMLKSFEKNPQTRPLMEQEKEEKTQLGRIYSANEDARAEDKDDDNSSVVPSIYDRKMSSMWLTKDNMSPQQEGMLPKLQDRNLYFGGMSKRCPHCFKGSRSVEYLATHCGGMLDLYYKKRHDEVVRCLHFLYTKKYGLNRSSKVKNYKVEKVISNDRVTELSLEYKKPDLMIHDRRTKEITLIEVGITNKNILAKTELRKSQNYDVLKNELKSGVSSFLCESCAIIGGAARPNSDGVVGNHASNAADFSRTPAALSPARQLPAGPPAPPPVDLGAGFESLRSMLLDAMEGISFLTDEVAALRDENARLRHEQKRDAELQAGAMAVLRSEVRGLRDALGQRRQPDAPDRRRQPVDRAAGGSLGKDTYAAALHSSLPQASPTRVVAATLFSDGQSNASPKDDVPISGINSARPKARTPALTGASETCKLIVAPPSTRRRALFVTKLNPDTSCEDISSHLSSVGVEEVECRKLKTRYDSYASFHVSVAAKDFDKLSDPAVWPKSCLFKAFRGALREDLLHASEAAAAAAPLNVGET</sequence>
<dbReference type="EMBL" id="JABSTQ010009510">
    <property type="protein sequence ID" value="KAG0428552.1"/>
    <property type="molecule type" value="Genomic_DNA"/>
</dbReference>
<keyword evidence="2" id="KW-1185">Reference proteome</keyword>